<accession>A0A3D9JP19</accession>
<sequence>MREPASSVSNSYFAYRWLPIVAIVVRSDQKEPLVTRGFKGAGS</sequence>
<reference evidence="1 2" key="1">
    <citation type="submission" date="2018-07" db="EMBL/GenBank/DDBJ databases">
        <title>Genomic Encyclopedia of Type Strains, Phase III (KMG-III): the genomes of soil and plant-associated and newly described type strains.</title>
        <authorList>
            <person name="Whitman W."/>
        </authorList>
    </citation>
    <scope>NUCLEOTIDE SEQUENCE [LARGE SCALE GENOMIC DNA]</scope>
    <source>
        <strain evidence="1 2">CECT 7287</strain>
    </source>
</reference>
<dbReference type="AlphaFoldDB" id="A0A3D9JP19"/>
<keyword evidence="2" id="KW-1185">Reference proteome</keyword>
<evidence type="ECO:0000313" key="1">
    <source>
        <dbReference type="EMBL" id="RED75792.1"/>
    </source>
</evidence>
<protein>
    <submittedName>
        <fullName evidence="1">Uncharacterized protein</fullName>
    </submittedName>
</protein>
<gene>
    <name evidence="1" type="ORF">DFP98_114153</name>
</gene>
<comment type="caution">
    <text evidence="1">The sequence shown here is derived from an EMBL/GenBank/DDBJ whole genome shotgun (WGS) entry which is preliminary data.</text>
</comment>
<dbReference type="Proteomes" id="UP000256977">
    <property type="component" value="Unassembled WGS sequence"/>
</dbReference>
<name>A0A3D9JP19_9BACL</name>
<organism evidence="1 2">
    <name type="scientific">Cohnella phaseoli</name>
    <dbReference type="NCBI Taxonomy" id="456490"/>
    <lineage>
        <taxon>Bacteria</taxon>
        <taxon>Bacillati</taxon>
        <taxon>Bacillota</taxon>
        <taxon>Bacilli</taxon>
        <taxon>Bacillales</taxon>
        <taxon>Paenibacillaceae</taxon>
        <taxon>Cohnella</taxon>
    </lineage>
</organism>
<proteinExistence type="predicted"/>
<dbReference type="EMBL" id="QRDZ01000014">
    <property type="protein sequence ID" value="RED75792.1"/>
    <property type="molecule type" value="Genomic_DNA"/>
</dbReference>
<evidence type="ECO:0000313" key="2">
    <source>
        <dbReference type="Proteomes" id="UP000256977"/>
    </source>
</evidence>